<evidence type="ECO:0000256" key="1">
    <source>
        <dbReference type="SAM" id="MobiDB-lite"/>
    </source>
</evidence>
<keyword evidence="3" id="KW-1185">Reference proteome</keyword>
<evidence type="ECO:0000313" key="3">
    <source>
        <dbReference type="Proteomes" id="UP000256328"/>
    </source>
</evidence>
<sequence>MSAGTVHEMSAGPWTGPTSGDSPLAGNLLQADDPISSNVASANYPAEDDNLFHFVDNNSHPSVALSPQAFSHHDSLTLDGLLDLEDYTPGQLQRLSDFSVAPRDLISKQAPAWCTWTNRGFSLLMFNEIPMGELDTNFLAMFQAKRPHAQHNADLVIQSLRSFPTMMLRKETFPWFIHPHSHRLSPAGAALPEALSTCMSIAQMFALRTPETRPFLWSTIRAEFRQFINGVRVLMSHVLLILTIQSVIYPWPNPLRHYRPA</sequence>
<gene>
    <name evidence="2" type="ORF">BP5796_04235</name>
</gene>
<dbReference type="EMBL" id="PDLN01000005">
    <property type="protein sequence ID" value="RDW85910.1"/>
    <property type="molecule type" value="Genomic_DNA"/>
</dbReference>
<protein>
    <submittedName>
        <fullName evidence="2">Uncharacterized protein</fullName>
    </submittedName>
</protein>
<reference evidence="2 3" key="1">
    <citation type="journal article" date="2018" name="IMA Fungus">
        <title>IMA Genome-F 9: Draft genome sequence of Annulohypoxylon stygium, Aspergillus mulundensis, Berkeleyomyces basicola (syn. Thielaviopsis basicola), Ceratocystis smalleyi, two Cercospora beticola strains, Coleophoma cylindrospora, Fusarium fracticaudum, Phialophora cf. hyalina, and Morchella septimelata.</title>
        <authorList>
            <person name="Wingfield B.D."/>
            <person name="Bills G.F."/>
            <person name="Dong Y."/>
            <person name="Huang W."/>
            <person name="Nel W.J."/>
            <person name="Swalarsk-Parry B.S."/>
            <person name="Vaghefi N."/>
            <person name="Wilken P.M."/>
            <person name="An Z."/>
            <person name="de Beer Z.W."/>
            <person name="De Vos L."/>
            <person name="Chen L."/>
            <person name="Duong T.A."/>
            <person name="Gao Y."/>
            <person name="Hammerbacher A."/>
            <person name="Kikkert J.R."/>
            <person name="Li Y."/>
            <person name="Li H."/>
            <person name="Li K."/>
            <person name="Li Q."/>
            <person name="Liu X."/>
            <person name="Ma X."/>
            <person name="Naidoo K."/>
            <person name="Pethybridge S.J."/>
            <person name="Sun J."/>
            <person name="Steenkamp E.T."/>
            <person name="van der Nest M.A."/>
            <person name="van Wyk S."/>
            <person name="Wingfield M.J."/>
            <person name="Xiong C."/>
            <person name="Yue Q."/>
            <person name="Zhang X."/>
        </authorList>
    </citation>
    <scope>NUCLEOTIDE SEQUENCE [LARGE SCALE GENOMIC DNA]</scope>
    <source>
        <strain evidence="2 3">BP5796</strain>
    </source>
</reference>
<organism evidence="2 3">
    <name type="scientific">Coleophoma crateriformis</name>
    <dbReference type="NCBI Taxonomy" id="565419"/>
    <lineage>
        <taxon>Eukaryota</taxon>
        <taxon>Fungi</taxon>
        <taxon>Dikarya</taxon>
        <taxon>Ascomycota</taxon>
        <taxon>Pezizomycotina</taxon>
        <taxon>Leotiomycetes</taxon>
        <taxon>Helotiales</taxon>
        <taxon>Dermateaceae</taxon>
        <taxon>Coleophoma</taxon>
    </lineage>
</organism>
<comment type="caution">
    <text evidence="2">The sequence shown here is derived from an EMBL/GenBank/DDBJ whole genome shotgun (WGS) entry which is preliminary data.</text>
</comment>
<feature type="region of interest" description="Disordered" evidence="1">
    <location>
        <begin position="1"/>
        <end position="31"/>
    </location>
</feature>
<accession>A0A3D8SHW4</accession>
<dbReference type="Proteomes" id="UP000256328">
    <property type="component" value="Unassembled WGS sequence"/>
</dbReference>
<dbReference type="OrthoDB" id="5423818at2759"/>
<proteinExistence type="predicted"/>
<name>A0A3D8SHW4_9HELO</name>
<evidence type="ECO:0000313" key="2">
    <source>
        <dbReference type="EMBL" id="RDW85910.1"/>
    </source>
</evidence>
<dbReference type="AlphaFoldDB" id="A0A3D8SHW4"/>